<name>A0AAW2IQG5_9LAMI</name>
<reference evidence="2" key="2">
    <citation type="journal article" date="2024" name="Plant">
        <title>Genomic evolution and insights into agronomic trait innovations of Sesamum species.</title>
        <authorList>
            <person name="Miao H."/>
            <person name="Wang L."/>
            <person name="Qu L."/>
            <person name="Liu H."/>
            <person name="Sun Y."/>
            <person name="Le M."/>
            <person name="Wang Q."/>
            <person name="Wei S."/>
            <person name="Zheng Y."/>
            <person name="Lin W."/>
            <person name="Duan Y."/>
            <person name="Cao H."/>
            <person name="Xiong S."/>
            <person name="Wang X."/>
            <person name="Wei L."/>
            <person name="Li C."/>
            <person name="Ma Q."/>
            <person name="Ju M."/>
            <person name="Zhao R."/>
            <person name="Li G."/>
            <person name="Mu C."/>
            <person name="Tian Q."/>
            <person name="Mei H."/>
            <person name="Zhang T."/>
            <person name="Gao T."/>
            <person name="Zhang H."/>
        </authorList>
    </citation>
    <scope>NUCLEOTIDE SEQUENCE</scope>
    <source>
        <strain evidence="2">G01</strain>
    </source>
</reference>
<dbReference type="AlphaFoldDB" id="A0AAW2IQG5"/>
<gene>
    <name evidence="2" type="ORF">Sangu_2849200</name>
</gene>
<accession>A0AAW2IQG5</accession>
<proteinExistence type="predicted"/>
<organism evidence="2">
    <name type="scientific">Sesamum angustifolium</name>
    <dbReference type="NCBI Taxonomy" id="2727405"/>
    <lineage>
        <taxon>Eukaryota</taxon>
        <taxon>Viridiplantae</taxon>
        <taxon>Streptophyta</taxon>
        <taxon>Embryophyta</taxon>
        <taxon>Tracheophyta</taxon>
        <taxon>Spermatophyta</taxon>
        <taxon>Magnoliopsida</taxon>
        <taxon>eudicotyledons</taxon>
        <taxon>Gunneridae</taxon>
        <taxon>Pentapetalae</taxon>
        <taxon>asterids</taxon>
        <taxon>lamiids</taxon>
        <taxon>Lamiales</taxon>
        <taxon>Pedaliaceae</taxon>
        <taxon>Sesamum</taxon>
    </lineage>
</organism>
<dbReference type="EMBL" id="JACGWK010001678">
    <property type="protein sequence ID" value="KAL0284038.1"/>
    <property type="molecule type" value="Genomic_DNA"/>
</dbReference>
<comment type="caution">
    <text evidence="2">The sequence shown here is derived from an EMBL/GenBank/DDBJ whole genome shotgun (WGS) entry which is preliminary data.</text>
</comment>
<evidence type="ECO:0000313" key="2">
    <source>
        <dbReference type="EMBL" id="KAL0284038.1"/>
    </source>
</evidence>
<protein>
    <submittedName>
        <fullName evidence="2">Uncharacterized protein</fullName>
    </submittedName>
</protein>
<evidence type="ECO:0000256" key="1">
    <source>
        <dbReference type="SAM" id="MobiDB-lite"/>
    </source>
</evidence>
<feature type="region of interest" description="Disordered" evidence="1">
    <location>
        <begin position="119"/>
        <end position="140"/>
    </location>
</feature>
<feature type="region of interest" description="Disordered" evidence="1">
    <location>
        <begin position="47"/>
        <end position="68"/>
    </location>
</feature>
<sequence length="140" mass="14962">MGVLDPCSGSDNTPLQAASVVAQARSRLGRGRFPVAAYLLRRHSTVPERPVSVPRAPHGAAAWGGPRGTRCGPAIRVRPVRARAVGPRRRCPISRCGKHGIMPPLFCPETSVLRSCERRPSPSWARPMRAAGSVEGMLPG</sequence>
<reference evidence="2" key="1">
    <citation type="submission" date="2020-06" db="EMBL/GenBank/DDBJ databases">
        <authorList>
            <person name="Li T."/>
            <person name="Hu X."/>
            <person name="Zhang T."/>
            <person name="Song X."/>
            <person name="Zhang H."/>
            <person name="Dai N."/>
            <person name="Sheng W."/>
            <person name="Hou X."/>
            <person name="Wei L."/>
        </authorList>
    </citation>
    <scope>NUCLEOTIDE SEQUENCE</scope>
    <source>
        <strain evidence="2">G01</strain>
        <tissue evidence="2">Leaf</tissue>
    </source>
</reference>